<dbReference type="EMBL" id="FNFI01000002">
    <property type="protein sequence ID" value="SDJ77901.1"/>
    <property type="molecule type" value="Genomic_DNA"/>
</dbReference>
<dbReference type="STRING" id="586411.SAMN05216187_102258"/>
<reference evidence="2" key="1">
    <citation type="submission" date="2016-10" db="EMBL/GenBank/DDBJ databases">
        <authorList>
            <person name="Varghese N."/>
            <person name="Submissions S."/>
        </authorList>
    </citation>
    <scope>NUCLEOTIDE SEQUENCE [LARGE SCALE GENOMIC DNA]</scope>
    <source>
        <strain evidence="2">CGMCC 1.8911</strain>
    </source>
</reference>
<dbReference type="OrthoDB" id="2462219at2"/>
<dbReference type="AlphaFoldDB" id="A0A1G8WI60"/>
<dbReference type="SUPFAM" id="SSF52402">
    <property type="entry name" value="Adenine nucleotide alpha hydrolases-like"/>
    <property type="match status" value="1"/>
</dbReference>
<evidence type="ECO:0000313" key="2">
    <source>
        <dbReference type="Proteomes" id="UP000242700"/>
    </source>
</evidence>
<dbReference type="Proteomes" id="UP000242700">
    <property type="component" value="Unassembled WGS sequence"/>
</dbReference>
<dbReference type="RefSeq" id="WP_092595524.1">
    <property type="nucleotide sequence ID" value="NZ_FNFI01000002.1"/>
</dbReference>
<accession>A0A1G8WI60</accession>
<evidence type="ECO:0008006" key="3">
    <source>
        <dbReference type="Google" id="ProtNLM"/>
    </source>
</evidence>
<evidence type="ECO:0000313" key="1">
    <source>
        <dbReference type="EMBL" id="SDJ77901.1"/>
    </source>
</evidence>
<sequence>MARINKLYPGGFILCEEQLSEIPSSYKKIKIANKYNYYFEETVEKSILTKNNTTMIIHGHSVYIDYDEIIEGKSLINKLLEEYNNNYSDFLKTLDFIAGRYVVMIISDSKFEVYQDAVGARSVYYMLDRDVISSHIHLIFDNFETKSDYLVENIKGLDQYFDSTKFENVKSLVPNFKLNFYDKTIERFFPRQENRYNNLSDDERVSNIMYLWKEQISYYTKNYKPLLSITGGNDSRVSLALAYDFKDVINFFTYAPENSDVTSDNISMSILSRDKVIVDKILNLIDINHKYILFGKYSESQFDSLNKEAIKKNSTFNHQHMLLRYYEEYYPENNIMHIRSNLLEIGRAHNINKRRTNNYKEVLNTIRHRLKKNWNPDLNDEMDEYENLKVKLYNYDEYLYGYHLLDLFHWEHRVGRWHTEVLNGTDYSYETMLPFNLRAIIEMSLSFDLTKRKNDYLFKELINKSLPILNFPGSNNLSNIYETDVAPKLKDSIINNFTVINGDFSKQLQFESLGNQIYIPESFLSKGSKARVEFEFKQESGTIMLELFNGYKSKIANEYLRYEILVNDNIVMYEDMSKWNLPNTVYVYNLKKTDKITVQVVCLKNLSVRSWELASKLQISNIKELSNNTEVSQNVTCTSPYSIIL</sequence>
<proteinExistence type="predicted"/>
<gene>
    <name evidence="1" type="ORF">SAMN05216187_102258</name>
</gene>
<name>A0A1G8WI60_9STAP</name>
<protein>
    <recommendedName>
        <fullName evidence="3">Asparagine synthetase domain-containing protein</fullName>
    </recommendedName>
</protein>
<organism evidence="1 2">
    <name type="scientific">Jeotgalicoccus aerolatus</name>
    <dbReference type="NCBI Taxonomy" id="709510"/>
    <lineage>
        <taxon>Bacteria</taxon>
        <taxon>Bacillati</taxon>
        <taxon>Bacillota</taxon>
        <taxon>Bacilli</taxon>
        <taxon>Bacillales</taxon>
        <taxon>Staphylococcaceae</taxon>
        <taxon>Jeotgalicoccus</taxon>
    </lineage>
</organism>